<organism evidence="2">
    <name type="scientific">hydrocarbon metagenome</name>
    <dbReference type="NCBI Taxonomy" id="938273"/>
    <lineage>
        <taxon>unclassified sequences</taxon>
        <taxon>metagenomes</taxon>
        <taxon>ecological metagenomes</taxon>
    </lineage>
</organism>
<accession>A0A0W8ELE5</accession>
<sequence>MGEKRIRQGSGELTKKREGFRDISGSIPAHRSRIPWTY</sequence>
<proteinExistence type="predicted"/>
<comment type="caution">
    <text evidence="2">The sequence shown here is derived from an EMBL/GenBank/DDBJ whole genome shotgun (WGS) entry which is preliminary data.</text>
</comment>
<gene>
    <name evidence="2" type="ORF">ASZ90_016632</name>
</gene>
<dbReference type="AlphaFoldDB" id="A0A0W8ELE5"/>
<evidence type="ECO:0000313" key="2">
    <source>
        <dbReference type="EMBL" id="KUG09235.1"/>
    </source>
</evidence>
<dbReference type="EMBL" id="LNQE01001753">
    <property type="protein sequence ID" value="KUG09235.1"/>
    <property type="molecule type" value="Genomic_DNA"/>
</dbReference>
<protein>
    <submittedName>
        <fullName evidence="2">Uncharacterized protein</fullName>
    </submittedName>
</protein>
<reference evidence="2" key="1">
    <citation type="journal article" date="2015" name="Proc. Natl. Acad. Sci. U.S.A.">
        <title>Networks of energetic and metabolic interactions define dynamics in microbial communities.</title>
        <authorList>
            <person name="Embree M."/>
            <person name="Liu J.K."/>
            <person name="Al-Bassam M.M."/>
            <person name="Zengler K."/>
        </authorList>
    </citation>
    <scope>NUCLEOTIDE SEQUENCE</scope>
</reference>
<evidence type="ECO:0000256" key="1">
    <source>
        <dbReference type="SAM" id="MobiDB-lite"/>
    </source>
</evidence>
<feature type="region of interest" description="Disordered" evidence="1">
    <location>
        <begin position="1"/>
        <end position="38"/>
    </location>
</feature>
<name>A0A0W8ELE5_9ZZZZ</name>